<dbReference type="CDD" id="cd00609">
    <property type="entry name" value="AAT_like"/>
    <property type="match status" value="1"/>
</dbReference>
<dbReference type="InterPro" id="IPR015422">
    <property type="entry name" value="PyrdxlP-dep_Trfase_small"/>
</dbReference>
<name>A0A6J6FW83_9ZZZZ</name>
<evidence type="ECO:0000256" key="5">
    <source>
        <dbReference type="ARBA" id="ARBA00037974"/>
    </source>
</evidence>
<dbReference type="InterPro" id="IPR004839">
    <property type="entry name" value="Aminotransferase_I/II_large"/>
</dbReference>
<dbReference type="PANTHER" id="PTHR43525">
    <property type="entry name" value="PROTEIN MALY"/>
    <property type="match status" value="1"/>
</dbReference>
<sequence length="347" mass="37750">MDYPVAEPIREFLGNLVATSDLGYLGPVPELAPAFVDFAEKRWGWTPDVSHARLACDVGVATVEFLRAHNVSRVIVTSPVYGGFWHWLEELDIEIIDVPLTADFELDIDGIERQFADGVGHMLLCNPHNPLGKVFGRDALTALAEAADRHGAVVISDEIHAPLTYPGTEFVPYLALGEEAERTGVIVTSTSKSWNLAGLKAAFIFGHGVRGAELLKPLPEAMHWRSSILGAFSMVVAYREGVDWLDSTIETIATSSQHLASELARLLPAARLEMIPEAGYLAWVDVSGLNLGDKPWDRILEEGRVSVVPGTELGPQYLQHVRINFATSPEILTEALTRIAALAAPAS</sequence>
<proteinExistence type="inferred from homology"/>
<reference evidence="7" key="1">
    <citation type="submission" date="2020-05" db="EMBL/GenBank/DDBJ databases">
        <authorList>
            <person name="Chiriac C."/>
            <person name="Salcher M."/>
            <person name="Ghai R."/>
            <person name="Kavagutti S V."/>
        </authorList>
    </citation>
    <scope>NUCLEOTIDE SEQUENCE</scope>
</reference>
<evidence type="ECO:0000256" key="1">
    <source>
        <dbReference type="ARBA" id="ARBA00001933"/>
    </source>
</evidence>
<feature type="domain" description="Aminotransferase class I/classII large" evidence="6">
    <location>
        <begin position="63"/>
        <end position="339"/>
    </location>
</feature>
<evidence type="ECO:0000256" key="3">
    <source>
        <dbReference type="ARBA" id="ARBA00022898"/>
    </source>
</evidence>
<dbReference type="PANTHER" id="PTHR43525:SF2">
    <property type="entry name" value="CYSTATHIONINE BETA-LYASE-RELATED"/>
    <property type="match status" value="1"/>
</dbReference>
<keyword evidence="3" id="KW-0663">Pyridoxal phosphate</keyword>
<keyword evidence="4" id="KW-0456">Lyase</keyword>
<dbReference type="InterPro" id="IPR051798">
    <property type="entry name" value="Class-II_PLP-Dep_Aminotrans"/>
</dbReference>
<organism evidence="7">
    <name type="scientific">freshwater metagenome</name>
    <dbReference type="NCBI Taxonomy" id="449393"/>
    <lineage>
        <taxon>unclassified sequences</taxon>
        <taxon>metagenomes</taxon>
        <taxon>ecological metagenomes</taxon>
    </lineage>
</organism>
<dbReference type="AlphaFoldDB" id="A0A6J6FW83"/>
<accession>A0A6J6FW83</accession>
<protein>
    <recommendedName>
        <fullName evidence="2">cysteine-S-conjugate beta-lyase</fullName>
        <ecNumber evidence="2">4.4.1.13</ecNumber>
    </recommendedName>
</protein>
<dbReference type="Pfam" id="PF00155">
    <property type="entry name" value="Aminotran_1_2"/>
    <property type="match status" value="1"/>
</dbReference>
<dbReference type="InterPro" id="IPR015424">
    <property type="entry name" value="PyrdxlP-dep_Trfase"/>
</dbReference>
<dbReference type="SUPFAM" id="SSF53383">
    <property type="entry name" value="PLP-dependent transferases"/>
    <property type="match status" value="1"/>
</dbReference>
<gene>
    <name evidence="7" type="ORF">UFOPK1788_00654</name>
</gene>
<dbReference type="EC" id="4.4.1.13" evidence="2"/>
<dbReference type="InterPro" id="IPR015421">
    <property type="entry name" value="PyrdxlP-dep_Trfase_major"/>
</dbReference>
<evidence type="ECO:0000259" key="6">
    <source>
        <dbReference type="Pfam" id="PF00155"/>
    </source>
</evidence>
<evidence type="ECO:0000256" key="2">
    <source>
        <dbReference type="ARBA" id="ARBA00012224"/>
    </source>
</evidence>
<evidence type="ECO:0000256" key="4">
    <source>
        <dbReference type="ARBA" id="ARBA00023239"/>
    </source>
</evidence>
<dbReference type="EMBL" id="CAEZUE010000072">
    <property type="protein sequence ID" value="CAB4593336.1"/>
    <property type="molecule type" value="Genomic_DNA"/>
</dbReference>
<dbReference type="GO" id="GO:0047804">
    <property type="term" value="F:cysteine-S-conjugate beta-lyase activity"/>
    <property type="evidence" value="ECO:0007669"/>
    <property type="project" value="UniProtKB-EC"/>
</dbReference>
<comment type="similarity">
    <text evidence="5">Belongs to the class-II pyridoxal-phosphate-dependent aminotransferase family. MalY/PatB cystathionine beta-lyase subfamily.</text>
</comment>
<dbReference type="Gene3D" id="3.40.640.10">
    <property type="entry name" value="Type I PLP-dependent aspartate aminotransferase-like (Major domain)"/>
    <property type="match status" value="1"/>
</dbReference>
<comment type="cofactor">
    <cofactor evidence="1">
        <name>pyridoxal 5'-phosphate</name>
        <dbReference type="ChEBI" id="CHEBI:597326"/>
    </cofactor>
</comment>
<dbReference type="Gene3D" id="3.90.1150.10">
    <property type="entry name" value="Aspartate Aminotransferase, domain 1"/>
    <property type="match status" value="1"/>
</dbReference>
<evidence type="ECO:0000313" key="7">
    <source>
        <dbReference type="EMBL" id="CAB4593336.1"/>
    </source>
</evidence>
<dbReference type="GO" id="GO:0030170">
    <property type="term" value="F:pyridoxal phosphate binding"/>
    <property type="evidence" value="ECO:0007669"/>
    <property type="project" value="InterPro"/>
</dbReference>